<dbReference type="PANTHER" id="PTHR31422:SF2">
    <property type="entry name" value="PROTEIN FLOURY 1-LIKE"/>
    <property type="match status" value="1"/>
</dbReference>
<dbReference type="InterPro" id="IPR007656">
    <property type="entry name" value="GTD-bd"/>
</dbReference>
<dbReference type="Proteomes" id="UP001324115">
    <property type="component" value="Unassembled WGS sequence"/>
</dbReference>
<keyword evidence="3 6" id="KW-1133">Transmembrane helix</keyword>
<feature type="domain" description="GTD-binding" evidence="7">
    <location>
        <begin position="164"/>
        <end position="262"/>
    </location>
</feature>
<feature type="compositionally biased region" description="Polar residues" evidence="5">
    <location>
        <begin position="133"/>
        <end position="144"/>
    </location>
</feature>
<evidence type="ECO:0000256" key="1">
    <source>
        <dbReference type="ARBA" id="ARBA00004370"/>
    </source>
</evidence>
<evidence type="ECO:0000256" key="6">
    <source>
        <dbReference type="SAM" id="Phobius"/>
    </source>
</evidence>
<dbReference type="PROSITE" id="PS51775">
    <property type="entry name" value="GTD_BINDING"/>
    <property type="match status" value="1"/>
</dbReference>
<evidence type="ECO:0000259" key="7">
    <source>
        <dbReference type="PROSITE" id="PS51775"/>
    </source>
</evidence>
<evidence type="ECO:0000256" key="5">
    <source>
        <dbReference type="SAM" id="MobiDB-lite"/>
    </source>
</evidence>
<gene>
    <name evidence="8" type="ORF">RGQ29_006019</name>
</gene>
<keyword evidence="9" id="KW-1185">Reference proteome</keyword>
<evidence type="ECO:0000256" key="4">
    <source>
        <dbReference type="ARBA" id="ARBA00023136"/>
    </source>
</evidence>
<dbReference type="PANTHER" id="PTHR31422">
    <property type="entry name" value="BNAANNG28530D PROTEIN"/>
    <property type="match status" value="1"/>
</dbReference>
<keyword evidence="4 6" id="KW-0472">Membrane</keyword>
<sequence length="312" mass="35469">MQILSHFCLLVVICTVLNLHKRFLQSFLGFLVMDCASCLTFLSQGNGFGCGFFVFGYFSHVFNFLGLFYIIGLCLKLLQYGWHGKDLMQFLCEFRGKSSGFRNGVPLKNGAGEVSDSKIMPCERESLKLLENSKSQKQAVNSNGDALEENDDDKKECHGEDEEFDVMALRKLVKIERQRANGSYAELEKERTAAASAAEEAMAMILRLQREKSSIEIQANQYRRLAEQKQQYDQEVIQSLRWIVMKHESNTSLLEDQLRFCRQKLKLCTMKGNEVDHGPEGVDASMRFLNSSTEHGFDDVLISSLDMDSSML</sequence>
<name>A0AAN7E5Q5_QUERU</name>
<dbReference type="EMBL" id="JAXUIC010000011">
    <property type="protein sequence ID" value="KAK4563701.1"/>
    <property type="molecule type" value="Genomic_DNA"/>
</dbReference>
<protein>
    <recommendedName>
        <fullName evidence="7">GTD-binding domain-containing protein</fullName>
    </recommendedName>
</protein>
<feature type="transmembrane region" description="Helical" evidence="6">
    <location>
        <begin position="52"/>
        <end position="78"/>
    </location>
</feature>
<proteinExistence type="predicted"/>
<dbReference type="GO" id="GO:0080115">
    <property type="term" value="F:myosin XI tail binding"/>
    <property type="evidence" value="ECO:0007669"/>
    <property type="project" value="UniProtKB-ARBA"/>
</dbReference>
<reference evidence="8 9" key="1">
    <citation type="journal article" date="2023" name="G3 (Bethesda)">
        <title>A haplotype-resolved chromosome-scale genome for Quercus rubra L. provides insights into the genetics of adaptive traits for red oak species.</title>
        <authorList>
            <person name="Kapoor B."/>
            <person name="Jenkins J."/>
            <person name="Schmutz J."/>
            <person name="Zhebentyayeva T."/>
            <person name="Kuelheim C."/>
            <person name="Coggeshall M."/>
            <person name="Heim C."/>
            <person name="Lasky J.R."/>
            <person name="Leites L."/>
            <person name="Islam-Faridi N."/>
            <person name="Romero-Severson J."/>
            <person name="DeLeo V.L."/>
            <person name="Lucas S.M."/>
            <person name="Lazic D."/>
            <person name="Gailing O."/>
            <person name="Carlson J."/>
            <person name="Staton M."/>
        </authorList>
    </citation>
    <scope>NUCLEOTIDE SEQUENCE [LARGE SCALE GENOMIC DNA]</scope>
    <source>
        <strain evidence="8">Pseudo-F2</strain>
    </source>
</reference>
<evidence type="ECO:0000313" key="8">
    <source>
        <dbReference type="EMBL" id="KAK4563701.1"/>
    </source>
</evidence>
<evidence type="ECO:0000256" key="3">
    <source>
        <dbReference type="ARBA" id="ARBA00022989"/>
    </source>
</evidence>
<comment type="caution">
    <text evidence="8">The sequence shown here is derived from an EMBL/GenBank/DDBJ whole genome shotgun (WGS) entry which is preliminary data.</text>
</comment>
<keyword evidence="2 6" id="KW-0812">Transmembrane</keyword>
<evidence type="ECO:0000256" key="2">
    <source>
        <dbReference type="ARBA" id="ARBA00022692"/>
    </source>
</evidence>
<dbReference type="AlphaFoldDB" id="A0AAN7E5Q5"/>
<feature type="region of interest" description="Disordered" evidence="5">
    <location>
        <begin position="133"/>
        <end position="157"/>
    </location>
</feature>
<evidence type="ECO:0000313" key="9">
    <source>
        <dbReference type="Proteomes" id="UP001324115"/>
    </source>
</evidence>
<dbReference type="Pfam" id="PF04576">
    <property type="entry name" value="Zein-binding"/>
    <property type="match status" value="1"/>
</dbReference>
<organism evidence="8 9">
    <name type="scientific">Quercus rubra</name>
    <name type="common">Northern red oak</name>
    <name type="synonym">Quercus borealis</name>
    <dbReference type="NCBI Taxonomy" id="3512"/>
    <lineage>
        <taxon>Eukaryota</taxon>
        <taxon>Viridiplantae</taxon>
        <taxon>Streptophyta</taxon>
        <taxon>Embryophyta</taxon>
        <taxon>Tracheophyta</taxon>
        <taxon>Spermatophyta</taxon>
        <taxon>Magnoliopsida</taxon>
        <taxon>eudicotyledons</taxon>
        <taxon>Gunneridae</taxon>
        <taxon>Pentapetalae</taxon>
        <taxon>rosids</taxon>
        <taxon>fabids</taxon>
        <taxon>Fagales</taxon>
        <taxon>Fagaceae</taxon>
        <taxon>Quercus</taxon>
    </lineage>
</organism>
<accession>A0AAN7E5Q5</accession>
<comment type="subcellular location">
    <subcellularLocation>
        <location evidence="1">Membrane</location>
    </subcellularLocation>
</comment>
<dbReference type="GO" id="GO:0016020">
    <property type="term" value="C:membrane"/>
    <property type="evidence" value="ECO:0007669"/>
    <property type="project" value="UniProtKB-SubCell"/>
</dbReference>